<protein>
    <submittedName>
        <fullName evidence="2">Reactive intermediate/imine deaminase</fullName>
    </submittedName>
</protein>
<dbReference type="InterPro" id="IPR035959">
    <property type="entry name" value="RutC-like_sf"/>
</dbReference>
<dbReference type="AlphaFoldDB" id="A0A255EIN0"/>
<dbReference type="GO" id="GO:0019239">
    <property type="term" value="F:deaminase activity"/>
    <property type="evidence" value="ECO:0007669"/>
    <property type="project" value="TreeGrafter"/>
</dbReference>
<dbReference type="PANTHER" id="PTHR11803:SF58">
    <property type="entry name" value="PROTEIN HMF1-RELATED"/>
    <property type="match status" value="1"/>
</dbReference>
<dbReference type="SUPFAM" id="SSF55298">
    <property type="entry name" value="YjgF-like"/>
    <property type="match status" value="1"/>
</dbReference>
<dbReference type="InterPro" id="IPR006175">
    <property type="entry name" value="YjgF/YER057c/UK114"/>
</dbReference>
<organism evidence="2 3">
    <name type="scientific">Parenemella sanctibonifatiensis</name>
    <dbReference type="NCBI Taxonomy" id="2016505"/>
    <lineage>
        <taxon>Bacteria</taxon>
        <taxon>Bacillati</taxon>
        <taxon>Actinomycetota</taxon>
        <taxon>Actinomycetes</taxon>
        <taxon>Propionibacteriales</taxon>
        <taxon>Propionibacteriaceae</taxon>
        <taxon>Parenemella</taxon>
    </lineage>
</organism>
<comment type="similarity">
    <text evidence="1">Belongs to the RutC family.</text>
</comment>
<name>A0A255EIN0_9ACTN</name>
<dbReference type="OrthoDB" id="9815126at2"/>
<dbReference type="PANTHER" id="PTHR11803">
    <property type="entry name" value="2-IMINOBUTANOATE/2-IMINOPROPANOATE DEAMINASE RIDA"/>
    <property type="match status" value="1"/>
</dbReference>
<evidence type="ECO:0000256" key="1">
    <source>
        <dbReference type="ARBA" id="ARBA00010552"/>
    </source>
</evidence>
<dbReference type="Gene3D" id="3.30.1330.40">
    <property type="entry name" value="RutC-like"/>
    <property type="match status" value="1"/>
</dbReference>
<dbReference type="EMBL" id="NMVJ01000006">
    <property type="protein sequence ID" value="OYN91389.1"/>
    <property type="molecule type" value="Genomic_DNA"/>
</dbReference>
<gene>
    <name evidence="2" type="ORF">CGZ91_08160</name>
</gene>
<dbReference type="Proteomes" id="UP000216300">
    <property type="component" value="Unassembled WGS sequence"/>
</dbReference>
<reference evidence="2 3" key="1">
    <citation type="submission" date="2017-07" db="EMBL/GenBank/DDBJ databases">
        <title>Draft whole genome sequences of clinical Proprionibacteriaceae strains.</title>
        <authorList>
            <person name="Bernier A.-M."/>
            <person name="Bernard K."/>
            <person name="Domingo M.-C."/>
        </authorList>
    </citation>
    <scope>NUCLEOTIDE SEQUENCE [LARGE SCALE GENOMIC DNA]</scope>
    <source>
        <strain evidence="2 3">NML 150081</strain>
    </source>
</reference>
<sequence length="126" mass="13124">MKKITASSTAPAPAGTYSSGIVHGGFLFLAGQGPFDADGTMLCGSFAEQVRRTFANLEAVANAAGTSMSNAVRIGVYLNDMADWPEFNEVSKECLSEPYPARTAIQADLSGFLVEIDAIVALDGGN</sequence>
<dbReference type="RefSeq" id="WP_094454031.1">
    <property type="nucleotide sequence ID" value="NZ_NMVJ01000006.1"/>
</dbReference>
<dbReference type="GO" id="GO:0005829">
    <property type="term" value="C:cytosol"/>
    <property type="evidence" value="ECO:0007669"/>
    <property type="project" value="TreeGrafter"/>
</dbReference>
<evidence type="ECO:0000313" key="2">
    <source>
        <dbReference type="EMBL" id="OYN91389.1"/>
    </source>
</evidence>
<comment type="caution">
    <text evidence="2">The sequence shown here is derived from an EMBL/GenBank/DDBJ whole genome shotgun (WGS) entry which is preliminary data.</text>
</comment>
<accession>A0A255EIN0</accession>
<dbReference type="CDD" id="cd00448">
    <property type="entry name" value="YjgF_YER057c_UK114_family"/>
    <property type="match status" value="1"/>
</dbReference>
<keyword evidence="3" id="KW-1185">Reference proteome</keyword>
<evidence type="ECO:0000313" key="3">
    <source>
        <dbReference type="Proteomes" id="UP000216300"/>
    </source>
</evidence>
<proteinExistence type="inferred from homology"/>
<dbReference type="Pfam" id="PF01042">
    <property type="entry name" value="Ribonuc_L-PSP"/>
    <property type="match status" value="1"/>
</dbReference>